<dbReference type="PANTHER" id="PTHR33490:SF6">
    <property type="entry name" value="SLL1049 PROTEIN"/>
    <property type="match status" value="1"/>
</dbReference>
<dbReference type="InterPro" id="IPR013589">
    <property type="entry name" value="Bac_transglu_N"/>
</dbReference>
<dbReference type="EMBL" id="AAMO01000001">
    <property type="protein sequence ID" value="EAQ04928.1"/>
    <property type="molecule type" value="Genomic_DNA"/>
</dbReference>
<reference evidence="2 3" key="1">
    <citation type="journal article" date="2010" name="J. Bacteriol.">
        <title>Genome sequences of Oceanicola granulosus HTCC2516(T) and Oceanicola batsensis HTCC2597(TDelta).</title>
        <authorList>
            <person name="Thrash J.C."/>
            <person name="Cho J.C."/>
            <person name="Vergin K.L."/>
            <person name="Giovannoni S.J."/>
        </authorList>
    </citation>
    <scope>NUCLEOTIDE SEQUENCE [LARGE SCALE GENOMIC DNA]</scope>
    <source>
        <strain evidence="3">ATCC BAA-863 / DSM 15984 / KCTC 12145 / HTCC2597</strain>
    </source>
</reference>
<dbReference type="STRING" id="252305.OB2597_06580"/>
<protein>
    <recommendedName>
        <fullName evidence="1">Transglutaminase-like domain-containing protein</fullName>
    </recommendedName>
</protein>
<accession>A3TTF1</accession>
<dbReference type="InterPro" id="IPR002931">
    <property type="entry name" value="Transglutaminase-like"/>
</dbReference>
<dbReference type="SUPFAM" id="SSF54001">
    <property type="entry name" value="Cysteine proteinases"/>
    <property type="match status" value="1"/>
</dbReference>
<evidence type="ECO:0000313" key="2">
    <source>
        <dbReference type="EMBL" id="EAQ04928.1"/>
    </source>
</evidence>
<organism evidence="2 3">
    <name type="scientific">Pseudooceanicola batsensis (strain ATCC BAA-863 / DSM 15984 / KCTC 12145 / HTCC2597)</name>
    <name type="common">Oceanicola batsensis</name>
    <dbReference type="NCBI Taxonomy" id="252305"/>
    <lineage>
        <taxon>Bacteria</taxon>
        <taxon>Pseudomonadati</taxon>
        <taxon>Pseudomonadota</taxon>
        <taxon>Alphaproteobacteria</taxon>
        <taxon>Rhodobacterales</taxon>
        <taxon>Paracoccaceae</taxon>
        <taxon>Pseudooceanicola</taxon>
    </lineage>
</organism>
<dbReference type="Pfam" id="PF01841">
    <property type="entry name" value="Transglut_core"/>
    <property type="match status" value="1"/>
</dbReference>
<dbReference type="PANTHER" id="PTHR33490">
    <property type="entry name" value="BLR5614 PROTEIN-RELATED"/>
    <property type="match status" value="1"/>
</dbReference>
<dbReference type="SMART" id="SM00460">
    <property type="entry name" value="TGc"/>
    <property type="match status" value="1"/>
</dbReference>
<dbReference type="Gene3D" id="3.10.620.30">
    <property type="match status" value="1"/>
</dbReference>
<name>A3TTF1_PSEBH</name>
<sequence>MTMQLTIDHTTTYRFEEPVHTGLQQLRLTPMTTHFQTVSNWVVYVDGGHLDLGFFDHHRNHVDLVTLDREATEVVIRCRGDIETTDTNGVVGRHFDPAPLWLFRRQTDRTRIGPAIRRLARQVEGETELARMHNLMAVIAGAVEYNTGSSAPDWTAEDVATEGHGVCQDHAHVFIACARELNMPARYVSGYLMMDDREEQDAMHAWAETHIEGLGWVGFDVSNAMCPDERYVRVATGLDYPDAAPVTGTRIGGSSEALSVQIQVAQQQ</sequence>
<evidence type="ECO:0000313" key="3">
    <source>
        <dbReference type="Proteomes" id="UP000004318"/>
    </source>
</evidence>
<evidence type="ECO:0000259" key="1">
    <source>
        <dbReference type="SMART" id="SM00460"/>
    </source>
</evidence>
<dbReference type="Proteomes" id="UP000004318">
    <property type="component" value="Unassembled WGS sequence"/>
</dbReference>
<dbReference type="InterPro" id="IPR038765">
    <property type="entry name" value="Papain-like_cys_pep_sf"/>
</dbReference>
<comment type="caution">
    <text evidence="2">The sequence shown here is derived from an EMBL/GenBank/DDBJ whole genome shotgun (WGS) entry which is preliminary data.</text>
</comment>
<keyword evidence="3" id="KW-1185">Reference proteome</keyword>
<feature type="domain" description="Transglutaminase-like" evidence="1">
    <location>
        <begin position="159"/>
        <end position="223"/>
    </location>
</feature>
<proteinExistence type="predicted"/>
<dbReference type="HOGENOM" id="CLU_008973_1_2_5"/>
<gene>
    <name evidence="2" type="ORF">OB2597_06580</name>
</gene>
<dbReference type="AlphaFoldDB" id="A3TTF1"/>
<dbReference type="Pfam" id="PF08379">
    <property type="entry name" value="Bact_transglu_N"/>
    <property type="match status" value="1"/>
</dbReference>
<dbReference type="eggNOG" id="COG1305">
    <property type="taxonomic scope" value="Bacteria"/>
</dbReference>